<sequence>MRTKKLYKVTFLHLGKSYELYARHVASSALWGFTEVGELVFEPAGEGLVVDPTEERLREEFKDTRVLHLPMQAVVRIEEVERKGVLAIRDAADGQKVTPFPMPPRSTR</sequence>
<name>A0A316I450_9GAMM</name>
<dbReference type="Proteomes" id="UP000245812">
    <property type="component" value="Unassembled WGS sequence"/>
</dbReference>
<gene>
    <name evidence="1" type="ORF">C7456_1172</name>
</gene>
<evidence type="ECO:0000313" key="2">
    <source>
        <dbReference type="Proteomes" id="UP000245812"/>
    </source>
</evidence>
<proteinExistence type="predicted"/>
<reference evidence="1 2" key="1">
    <citation type="submission" date="2018-05" db="EMBL/GenBank/DDBJ databases">
        <title>Genomic Encyclopedia of Type Strains, Phase IV (KMG-IV): sequencing the most valuable type-strain genomes for metagenomic binning, comparative biology and taxonomic classification.</title>
        <authorList>
            <person name="Goeker M."/>
        </authorList>
    </citation>
    <scope>NUCLEOTIDE SEQUENCE [LARGE SCALE GENOMIC DNA]</scope>
    <source>
        <strain evidence="1 2">DSM 14263</strain>
    </source>
</reference>
<keyword evidence="2" id="KW-1185">Reference proteome</keyword>
<dbReference type="RefSeq" id="WP_109724686.1">
    <property type="nucleotide sequence ID" value="NZ_MSZV01000019.1"/>
</dbReference>
<comment type="caution">
    <text evidence="1">The sequence shown here is derived from an EMBL/GenBank/DDBJ whole genome shotgun (WGS) entry which is preliminary data.</text>
</comment>
<dbReference type="InterPro" id="IPR014949">
    <property type="entry name" value="DUF1820"/>
</dbReference>
<dbReference type="AlphaFoldDB" id="A0A316I450"/>
<protein>
    <recommendedName>
        <fullName evidence="3">DUF1820 family protein</fullName>
    </recommendedName>
</protein>
<dbReference type="OrthoDB" id="5641137at2"/>
<evidence type="ECO:0008006" key="3">
    <source>
        <dbReference type="Google" id="ProtNLM"/>
    </source>
</evidence>
<dbReference type="EMBL" id="QGHC01000017">
    <property type="protein sequence ID" value="PWK82095.1"/>
    <property type="molecule type" value="Genomic_DNA"/>
</dbReference>
<organism evidence="1 2">
    <name type="scientific">Fulvimonas soli</name>
    <dbReference type="NCBI Taxonomy" id="155197"/>
    <lineage>
        <taxon>Bacteria</taxon>
        <taxon>Pseudomonadati</taxon>
        <taxon>Pseudomonadota</taxon>
        <taxon>Gammaproteobacteria</taxon>
        <taxon>Lysobacterales</taxon>
        <taxon>Rhodanobacteraceae</taxon>
        <taxon>Fulvimonas</taxon>
    </lineage>
</organism>
<accession>A0A316I450</accession>
<dbReference type="Pfam" id="PF08850">
    <property type="entry name" value="DUF1820"/>
    <property type="match status" value="1"/>
</dbReference>
<evidence type="ECO:0000313" key="1">
    <source>
        <dbReference type="EMBL" id="PWK82095.1"/>
    </source>
</evidence>